<dbReference type="AlphaFoldDB" id="A0A9N9NJQ9"/>
<organism evidence="1 2">
    <name type="scientific">Acaulospora morrowiae</name>
    <dbReference type="NCBI Taxonomy" id="94023"/>
    <lineage>
        <taxon>Eukaryota</taxon>
        <taxon>Fungi</taxon>
        <taxon>Fungi incertae sedis</taxon>
        <taxon>Mucoromycota</taxon>
        <taxon>Glomeromycotina</taxon>
        <taxon>Glomeromycetes</taxon>
        <taxon>Diversisporales</taxon>
        <taxon>Acaulosporaceae</taxon>
        <taxon>Acaulospora</taxon>
    </lineage>
</organism>
<evidence type="ECO:0000313" key="1">
    <source>
        <dbReference type="EMBL" id="CAG8740219.1"/>
    </source>
</evidence>
<keyword evidence="2" id="KW-1185">Reference proteome</keyword>
<gene>
    <name evidence="1" type="ORF">AMORRO_LOCUS14659</name>
</gene>
<feature type="non-terminal residue" evidence="1">
    <location>
        <position position="64"/>
    </location>
</feature>
<dbReference type="Proteomes" id="UP000789342">
    <property type="component" value="Unassembled WGS sequence"/>
</dbReference>
<sequence length="64" mass="7402">AVKAMQFARNQITLAQQLKDPVLECKCWIYYAVDLIELGKIQKAEKIIARQKNFAIRKLHGDQT</sequence>
<protein>
    <submittedName>
        <fullName evidence="1">17110_t:CDS:1</fullName>
    </submittedName>
</protein>
<proteinExistence type="predicted"/>
<accession>A0A9N9NJQ9</accession>
<dbReference type="OrthoDB" id="121932at2759"/>
<dbReference type="Pfam" id="PF16065">
    <property type="entry name" value="DUF4807"/>
    <property type="match status" value="1"/>
</dbReference>
<dbReference type="InterPro" id="IPR032072">
    <property type="entry name" value="DUF4807"/>
</dbReference>
<evidence type="ECO:0000313" key="2">
    <source>
        <dbReference type="Proteomes" id="UP000789342"/>
    </source>
</evidence>
<comment type="caution">
    <text evidence="1">The sequence shown here is derived from an EMBL/GenBank/DDBJ whole genome shotgun (WGS) entry which is preliminary data.</text>
</comment>
<dbReference type="EMBL" id="CAJVPV010030175">
    <property type="protein sequence ID" value="CAG8740219.1"/>
    <property type="molecule type" value="Genomic_DNA"/>
</dbReference>
<dbReference type="PANTHER" id="PTHR36693">
    <property type="entry name" value="GH02722P"/>
    <property type="match status" value="1"/>
</dbReference>
<dbReference type="PANTHER" id="PTHR36693:SF1">
    <property type="entry name" value="GH02722P"/>
    <property type="match status" value="1"/>
</dbReference>
<name>A0A9N9NJQ9_9GLOM</name>
<reference evidence="1" key="1">
    <citation type="submission" date="2021-06" db="EMBL/GenBank/DDBJ databases">
        <authorList>
            <person name="Kallberg Y."/>
            <person name="Tangrot J."/>
            <person name="Rosling A."/>
        </authorList>
    </citation>
    <scope>NUCLEOTIDE SEQUENCE</scope>
    <source>
        <strain evidence="1">CL551</strain>
    </source>
</reference>
<feature type="non-terminal residue" evidence="1">
    <location>
        <position position="1"/>
    </location>
</feature>